<dbReference type="Proteomes" id="UP000001640">
    <property type="component" value="Chromosome 1"/>
</dbReference>
<dbReference type="KEGG" id="ncs:NCAS_0A14840"/>
<dbReference type="OrthoDB" id="4035717at2759"/>
<feature type="compositionally biased region" description="Basic and acidic residues" evidence="1">
    <location>
        <begin position="163"/>
        <end position="176"/>
    </location>
</feature>
<dbReference type="GeneID" id="96901517"/>
<reference key="2">
    <citation type="submission" date="2011-08" db="EMBL/GenBank/DDBJ databases">
        <title>Genome sequence of Naumovozyma castellii.</title>
        <authorList>
            <person name="Gordon J.L."/>
            <person name="Armisen D."/>
            <person name="Proux-Wera E."/>
            <person name="OhEigeartaigh S.S."/>
            <person name="Byrne K.P."/>
            <person name="Wolfe K.H."/>
        </authorList>
    </citation>
    <scope>NUCLEOTIDE SEQUENCE</scope>
    <source>
        <strain>Type strain:CBS 4309</strain>
    </source>
</reference>
<dbReference type="InterPro" id="IPR048744">
    <property type="entry name" value="MCM16"/>
</dbReference>
<dbReference type="OMA" id="QIHSGYT"/>
<evidence type="ECO:0000256" key="1">
    <source>
        <dbReference type="SAM" id="MobiDB-lite"/>
    </source>
</evidence>
<feature type="region of interest" description="Disordered" evidence="1">
    <location>
        <begin position="93"/>
        <end position="112"/>
    </location>
</feature>
<evidence type="ECO:0000313" key="2">
    <source>
        <dbReference type="EMBL" id="CCC68042.1"/>
    </source>
</evidence>
<dbReference type="Pfam" id="PF20993">
    <property type="entry name" value="CENPH"/>
    <property type="match status" value="1"/>
</dbReference>
<dbReference type="HOGENOM" id="CLU_096885_1_0_1"/>
<proteinExistence type="predicted"/>
<feature type="compositionally biased region" description="Acidic residues" evidence="1">
    <location>
        <begin position="94"/>
        <end position="112"/>
    </location>
</feature>
<gene>
    <name evidence="2" type="primary">NCAS0A14840</name>
    <name evidence="2" type="ordered locus">NCAS_0A14840</name>
</gene>
<reference evidence="2 3" key="1">
    <citation type="journal article" date="2011" name="Proc. Natl. Acad. Sci. U.S.A.">
        <title>Evolutionary erosion of yeast sex chromosomes by mating-type switching accidents.</title>
        <authorList>
            <person name="Gordon J.L."/>
            <person name="Armisen D."/>
            <person name="Proux-Wera E."/>
            <person name="Oheigeartaigh S.S."/>
            <person name="Byrne K.P."/>
            <person name="Wolfe K.H."/>
        </authorList>
    </citation>
    <scope>NUCLEOTIDE SEQUENCE [LARGE SCALE GENOMIC DNA]</scope>
    <source>
        <strain evidence="3">ATCC 76901 / BCRC 22586 / CBS 4309 / NBRC 1992 / NRRL Y-12630</strain>
    </source>
</reference>
<dbReference type="AlphaFoldDB" id="G0V991"/>
<organism evidence="2 3">
    <name type="scientific">Naumovozyma castellii</name>
    <name type="common">Yeast</name>
    <name type="synonym">Saccharomyces castellii</name>
    <dbReference type="NCBI Taxonomy" id="27288"/>
    <lineage>
        <taxon>Eukaryota</taxon>
        <taxon>Fungi</taxon>
        <taxon>Dikarya</taxon>
        <taxon>Ascomycota</taxon>
        <taxon>Saccharomycotina</taxon>
        <taxon>Saccharomycetes</taxon>
        <taxon>Saccharomycetales</taxon>
        <taxon>Saccharomycetaceae</taxon>
        <taxon>Naumovozyma</taxon>
    </lineage>
</organism>
<name>G0V991_NAUCA</name>
<dbReference type="eggNOG" id="ENOG502S9DX">
    <property type="taxonomic scope" value="Eukaryota"/>
</dbReference>
<dbReference type="STRING" id="1064592.G0V991"/>
<feature type="region of interest" description="Disordered" evidence="1">
    <location>
        <begin position="160"/>
        <end position="203"/>
    </location>
</feature>
<accession>G0V991</accession>
<dbReference type="EMBL" id="HE576752">
    <property type="protein sequence ID" value="CCC68042.1"/>
    <property type="molecule type" value="Genomic_DNA"/>
</dbReference>
<keyword evidence="3" id="KW-1185">Reference proteome</keyword>
<evidence type="ECO:0000313" key="3">
    <source>
        <dbReference type="Proteomes" id="UP000001640"/>
    </source>
</evidence>
<sequence length="227" mass="26464">MRNVENKTLDQIKELEREHVEVYSHLISTLDELYLLRGGYYAAGELNLDEKHLLEMRRQLQMSLDKSGAMLKTFQRLNLKKKKKNGNIVGLATDDQEAEQEQEQEQEKEGDEEILAMRLGDLMKDNFKLDEQLFDAHGEMDETLRTLFNEKKQHRKLLGQLTEADHARQSRIKESQNESQYHRKNAASRRDISTASDDEQDVTLQRENLALEELLKSMQVLTGHHTS</sequence>
<dbReference type="InParanoid" id="G0V991"/>
<dbReference type="RefSeq" id="XP_003674420.1">
    <property type="nucleotide sequence ID" value="XM_003674372.1"/>
</dbReference>
<protein>
    <submittedName>
        <fullName evidence="2">Uncharacterized protein</fullName>
    </submittedName>
</protein>